<dbReference type="AlphaFoldDB" id="A0A1F7WI61"/>
<evidence type="ECO:0000256" key="1">
    <source>
        <dbReference type="ARBA" id="ARBA00022801"/>
    </source>
</evidence>
<evidence type="ECO:0000313" key="4">
    <source>
        <dbReference type="Proteomes" id="UP000178735"/>
    </source>
</evidence>
<dbReference type="STRING" id="1817813.A2008_03160"/>
<dbReference type="GO" id="GO:0006229">
    <property type="term" value="P:dUTP biosynthetic process"/>
    <property type="evidence" value="ECO:0007669"/>
    <property type="project" value="InterPro"/>
</dbReference>
<dbReference type="Gene3D" id="2.70.40.10">
    <property type="match status" value="1"/>
</dbReference>
<evidence type="ECO:0000313" key="3">
    <source>
        <dbReference type="EMBL" id="OGM02480.1"/>
    </source>
</evidence>
<name>A0A1F7WI61_9BACT</name>
<accession>A0A1F7WI61</accession>
<proteinExistence type="predicted"/>
<dbReference type="Proteomes" id="UP000178735">
    <property type="component" value="Unassembled WGS sequence"/>
</dbReference>
<dbReference type="EMBL" id="MGFH01000207">
    <property type="protein sequence ID" value="OGM02480.1"/>
    <property type="molecule type" value="Genomic_DNA"/>
</dbReference>
<protein>
    <submittedName>
        <fullName evidence="3">Uncharacterized protein</fullName>
    </submittedName>
</protein>
<gene>
    <name evidence="3" type="ORF">A2008_03160</name>
</gene>
<dbReference type="InterPro" id="IPR033704">
    <property type="entry name" value="dUTPase_trimeric"/>
</dbReference>
<comment type="caution">
    <text evidence="3">The sequence shown here is derived from an EMBL/GenBank/DDBJ whole genome shotgun (WGS) entry which is preliminary data.</text>
</comment>
<dbReference type="NCBIfam" id="NF002598">
    <property type="entry name" value="PRK02253.1"/>
    <property type="match status" value="1"/>
</dbReference>
<organism evidence="3 4">
    <name type="scientific">Candidatus Wallbacteria bacterium GWC2_49_35</name>
    <dbReference type="NCBI Taxonomy" id="1817813"/>
    <lineage>
        <taxon>Bacteria</taxon>
        <taxon>Candidatus Walliibacteriota</taxon>
    </lineage>
</organism>
<dbReference type="SUPFAM" id="SSF51283">
    <property type="entry name" value="dUTPase-like"/>
    <property type="match status" value="1"/>
</dbReference>
<evidence type="ECO:0000256" key="2">
    <source>
        <dbReference type="ARBA" id="ARBA00023080"/>
    </source>
</evidence>
<sequence>MHFLSSNEFSDYLCRERPLVEFMANPGEQVQPNGIELTLREISKLTSAGRIAVSNKERAVSKTEPVAFDEKGGAFLEKGCYMVMFNEITNIDPDMFAFARVRSSLLRSGATIQTALWDSGYSGRPSALLVVYNENGIYLEKNARVIQLIFYKFDAPVEKTYSGAYQKENVHKS</sequence>
<keyword evidence="2" id="KW-0546">Nucleotide metabolism</keyword>
<dbReference type="Pfam" id="PF22769">
    <property type="entry name" value="DCD"/>
    <property type="match status" value="1"/>
</dbReference>
<dbReference type="CDD" id="cd07557">
    <property type="entry name" value="trimeric_dUTPase"/>
    <property type="match status" value="1"/>
</dbReference>
<dbReference type="PANTHER" id="PTHR42680">
    <property type="entry name" value="DCTP DEAMINASE"/>
    <property type="match status" value="1"/>
</dbReference>
<dbReference type="GO" id="GO:0008829">
    <property type="term" value="F:dCTP deaminase activity"/>
    <property type="evidence" value="ECO:0007669"/>
    <property type="project" value="InterPro"/>
</dbReference>
<dbReference type="InterPro" id="IPR036157">
    <property type="entry name" value="dUTPase-like_sf"/>
</dbReference>
<keyword evidence="1" id="KW-0378">Hydrolase</keyword>
<reference evidence="3 4" key="1">
    <citation type="journal article" date="2016" name="Nat. Commun.">
        <title>Thousands of microbial genomes shed light on interconnected biogeochemical processes in an aquifer system.</title>
        <authorList>
            <person name="Anantharaman K."/>
            <person name="Brown C.T."/>
            <person name="Hug L.A."/>
            <person name="Sharon I."/>
            <person name="Castelle C.J."/>
            <person name="Probst A.J."/>
            <person name="Thomas B.C."/>
            <person name="Singh A."/>
            <person name="Wilkins M.J."/>
            <person name="Karaoz U."/>
            <person name="Brodie E.L."/>
            <person name="Williams K.H."/>
            <person name="Hubbard S.S."/>
            <person name="Banfield J.F."/>
        </authorList>
    </citation>
    <scope>NUCLEOTIDE SEQUENCE [LARGE SCALE GENOMIC DNA]</scope>
</reference>
<dbReference type="PANTHER" id="PTHR42680:SF1">
    <property type="entry name" value="DEOXYURIDINE 5'-TRIPHOSPHATE NUCLEOTIDOHYDROLASE"/>
    <property type="match status" value="1"/>
</dbReference>
<dbReference type="InterPro" id="IPR011962">
    <property type="entry name" value="dCTP_deaminase"/>
</dbReference>